<protein>
    <recommendedName>
        <fullName evidence="1">DUF7848 domain-containing protein</fullName>
    </recommendedName>
</protein>
<sequence length="81" mass="9493">MSNENPPRSVYRFGIWTLTPDLEPDAEPVTYAMQCAVCEERSEPAEDLTTVQTWTFRHAGRNPSHHTYREVITRPWRAWMA</sequence>
<dbReference type="Proteomes" id="UP001142374">
    <property type="component" value="Unassembled WGS sequence"/>
</dbReference>
<dbReference type="AlphaFoldDB" id="A0A9X2RQ28"/>
<comment type="caution">
    <text evidence="2">The sequence shown here is derived from an EMBL/GenBank/DDBJ whole genome shotgun (WGS) entry which is preliminary data.</text>
</comment>
<name>A0A9X2RQ28_9ACTN</name>
<dbReference type="Pfam" id="PF25232">
    <property type="entry name" value="DUF7848"/>
    <property type="match status" value="1"/>
</dbReference>
<dbReference type="RefSeq" id="WP_168094125.1">
    <property type="nucleotide sequence ID" value="NZ_JAATER010000213.1"/>
</dbReference>
<evidence type="ECO:0000313" key="3">
    <source>
        <dbReference type="Proteomes" id="UP001142374"/>
    </source>
</evidence>
<dbReference type="EMBL" id="JANIID010000033">
    <property type="protein sequence ID" value="MCQ8773729.1"/>
    <property type="molecule type" value="Genomic_DNA"/>
</dbReference>
<evidence type="ECO:0000313" key="2">
    <source>
        <dbReference type="EMBL" id="MCQ8773729.1"/>
    </source>
</evidence>
<evidence type="ECO:0000259" key="1">
    <source>
        <dbReference type="Pfam" id="PF25232"/>
    </source>
</evidence>
<dbReference type="InterPro" id="IPR057170">
    <property type="entry name" value="DUF7848"/>
</dbReference>
<accession>A0A9X2RQ28</accession>
<keyword evidence="3" id="KW-1185">Reference proteome</keyword>
<gene>
    <name evidence="2" type="ORF">NQU55_28800</name>
</gene>
<organism evidence="2 3">
    <name type="scientific">Streptomyces telluris</name>
    <dbReference type="NCBI Taxonomy" id="2720021"/>
    <lineage>
        <taxon>Bacteria</taxon>
        <taxon>Bacillati</taxon>
        <taxon>Actinomycetota</taxon>
        <taxon>Actinomycetes</taxon>
        <taxon>Kitasatosporales</taxon>
        <taxon>Streptomycetaceae</taxon>
        <taxon>Streptomyces</taxon>
    </lineage>
</organism>
<reference evidence="2" key="1">
    <citation type="submission" date="2022-06" db="EMBL/GenBank/DDBJ databases">
        <title>WGS of actinobacteria.</title>
        <authorList>
            <person name="Thawai C."/>
        </authorList>
    </citation>
    <scope>NUCLEOTIDE SEQUENCE</scope>
    <source>
        <strain evidence="2">AA8</strain>
    </source>
</reference>
<proteinExistence type="predicted"/>
<feature type="domain" description="DUF7848" evidence="1">
    <location>
        <begin position="7"/>
        <end position="81"/>
    </location>
</feature>